<evidence type="ECO:0000256" key="1">
    <source>
        <dbReference type="SAM" id="Phobius"/>
    </source>
</evidence>
<dbReference type="WBParaSite" id="SMUV_0000940601-mRNA-1">
    <property type="protein sequence ID" value="SMUV_0000940601-mRNA-1"/>
    <property type="gene ID" value="SMUV_0000940601"/>
</dbReference>
<feature type="transmembrane region" description="Helical" evidence="1">
    <location>
        <begin position="55"/>
        <end position="73"/>
    </location>
</feature>
<dbReference type="GO" id="GO:0006506">
    <property type="term" value="P:GPI anchor biosynthetic process"/>
    <property type="evidence" value="ECO:0007669"/>
    <property type="project" value="InterPro"/>
</dbReference>
<dbReference type="PANTHER" id="PTHR21329:SF3">
    <property type="entry name" value="PHOSPHATIDYLINOSITOL N-ACETYLGLUCOSAMINYLTRANSFERASE SUBUNIT Q"/>
    <property type="match status" value="1"/>
</dbReference>
<keyword evidence="2" id="KW-1185">Reference proteome</keyword>
<dbReference type="GO" id="GO:0016020">
    <property type="term" value="C:membrane"/>
    <property type="evidence" value="ECO:0007669"/>
    <property type="project" value="InterPro"/>
</dbReference>
<feature type="transmembrane region" description="Helical" evidence="1">
    <location>
        <begin position="79"/>
        <end position="100"/>
    </location>
</feature>
<name>A0A0N5AWU4_9BILA</name>
<dbReference type="Proteomes" id="UP000046393">
    <property type="component" value="Unplaced"/>
</dbReference>
<organism evidence="2 3">
    <name type="scientific">Syphacia muris</name>
    <dbReference type="NCBI Taxonomy" id="451379"/>
    <lineage>
        <taxon>Eukaryota</taxon>
        <taxon>Metazoa</taxon>
        <taxon>Ecdysozoa</taxon>
        <taxon>Nematoda</taxon>
        <taxon>Chromadorea</taxon>
        <taxon>Rhabditida</taxon>
        <taxon>Spirurina</taxon>
        <taxon>Oxyuridomorpha</taxon>
        <taxon>Oxyuroidea</taxon>
        <taxon>Oxyuridae</taxon>
        <taxon>Syphacia</taxon>
    </lineage>
</organism>
<dbReference type="InterPro" id="IPR007720">
    <property type="entry name" value="PigQ/GPI1"/>
</dbReference>
<dbReference type="PANTHER" id="PTHR21329">
    <property type="entry name" value="PHOSPHATIDYLINOSITOL N-ACETYLGLUCOSAMINYLTRANSFERASE SUBUNIT Q-RELATED"/>
    <property type="match status" value="1"/>
</dbReference>
<dbReference type="STRING" id="451379.A0A0N5AWU4"/>
<reference evidence="3" key="1">
    <citation type="submission" date="2017-02" db="UniProtKB">
        <authorList>
            <consortium name="WormBaseParasite"/>
        </authorList>
    </citation>
    <scope>IDENTIFICATION</scope>
</reference>
<dbReference type="Pfam" id="PF05024">
    <property type="entry name" value="Gpi1"/>
    <property type="match status" value="1"/>
</dbReference>
<accession>A0A0N5AWU4</accession>
<proteinExistence type="predicted"/>
<dbReference type="AlphaFoldDB" id="A0A0N5AWU4"/>
<dbReference type="GO" id="GO:0005783">
    <property type="term" value="C:endoplasmic reticulum"/>
    <property type="evidence" value="ECO:0007669"/>
    <property type="project" value="TreeGrafter"/>
</dbReference>
<keyword evidence="1" id="KW-1133">Transmembrane helix</keyword>
<feature type="transmembrane region" description="Helical" evidence="1">
    <location>
        <begin position="15"/>
        <end position="34"/>
    </location>
</feature>
<sequence>MVSDFFITFSFDIKLCYRLTEVCFVAVCSLWRVFRGRKYNPLRKRVDSLQLDSRQLFIATLFFTILLFLYPTVIIYYLVFSTVSCFTLLYFVYLISFNWML</sequence>
<keyword evidence="1" id="KW-0812">Transmembrane</keyword>
<evidence type="ECO:0000313" key="2">
    <source>
        <dbReference type="Proteomes" id="UP000046393"/>
    </source>
</evidence>
<evidence type="ECO:0000313" key="3">
    <source>
        <dbReference type="WBParaSite" id="SMUV_0000940601-mRNA-1"/>
    </source>
</evidence>
<protein>
    <submittedName>
        <fullName evidence="3">7TM_GPCR_Srx domain-containing protein</fullName>
    </submittedName>
</protein>
<keyword evidence="1" id="KW-0472">Membrane</keyword>